<evidence type="ECO:0000259" key="3">
    <source>
        <dbReference type="PROSITE" id="PS50977"/>
    </source>
</evidence>
<dbReference type="SUPFAM" id="SSF46689">
    <property type="entry name" value="Homeodomain-like"/>
    <property type="match status" value="1"/>
</dbReference>
<dbReference type="InterPro" id="IPR036271">
    <property type="entry name" value="Tet_transcr_reg_TetR-rel_C_sf"/>
</dbReference>
<dbReference type="Pfam" id="PF00440">
    <property type="entry name" value="TetR_N"/>
    <property type="match status" value="1"/>
</dbReference>
<evidence type="ECO:0000313" key="4">
    <source>
        <dbReference type="EMBL" id="STZ60508.1"/>
    </source>
</evidence>
<protein>
    <submittedName>
        <fullName evidence="4">Transcriptional regulatory protein</fullName>
    </submittedName>
</protein>
<keyword evidence="1 2" id="KW-0238">DNA-binding</keyword>
<dbReference type="SUPFAM" id="SSF48498">
    <property type="entry name" value="Tetracyclin repressor-like, C-terminal domain"/>
    <property type="match status" value="1"/>
</dbReference>
<evidence type="ECO:0000256" key="2">
    <source>
        <dbReference type="PROSITE-ProRule" id="PRU00335"/>
    </source>
</evidence>
<feature type="domain" description="HTH tetR-type" evidence="3">
    <location>
        <begin position="13"/>
        <end position="73"/>
    </location>
</feature>
<dbReference type="InterPro" id="IPR009057">
    <property type="entry name" value="Homeodomain-like_sf"/>
</dbReference>
<dbReference type="Gene3D" id="1.10.357.10">
    <property type="entry name" value="Tetracycline Repressor, domain 2"/>
    <property type="match status" value="1"/>
</dbReference>
<keyword evidence="5" id="KW-1185">Reference proteome</keyword>
<dbReference type="RefSeq" id="WP_079633276.1">
    <property type="nucleotide sequence ID" value="NZ_AP022600.1"/>
</dbReference>
<dbReference type="Proteomes" id="UP000254978">
    <property type="component" value="Unassembled WGS sequence"/>
</dbReference>
<dbReference type="PANTHER" id="PTHR30055:SF226">
    <property type="entry name" value="HTH-TYPE TRANSCRIPTIONAL REGULATOR PKSA"/>
    <property type="match status" value="1"/>
</dbReference>
<reference evidence="4 5" key="1">
    <citation type="submission" date="2018-06" db="EMBL/GenBank/DDBJ databases">
        <authorList>
            <consortium name="Pathogen Informatics"/>
            <person name="Doyle S."/>
        </authorList>
    </citation>
    <scope>NUCLEOTIDE SEQUENCE [LARGE SCALE GENOMIC DNA]</scope>
    <source>
        <strain evidence="4 5">NCTC10821</strain>
    </source>
</reference>
<dbReference type="InterPro" id="IPR001647">
    <property type="entry name" value="HTH_TetR"/>
</dbReference>
<gene>
    <name evidence="4" type="ORF">NCTC10821_04048</name>
</gene>
<dbReference type="PANTHER" id="PTHR30055">
    <property type="entry name" value="HTH-TYPE TRANSCRIPTIONAL REGULATOR RUTR"/>
    <property type="match status" value="1"/>
</dbReference>
<accession>A0A378TI75</accession>
<sequence length="188" mass="20759">MATAPRRARRHDPDRKERIVESALEVLARDGVAGITHRAIGEAADVPLGSITYHFKTLDDIVQLAFRTHVDKLATRFENRLAACDSESDLIECIALAITDDLAANPNELAVTFELYGDAVRRADTKRITQEWMERAEDALAHHFDRATARLIDVVVEGLMVHMSIAQQPISKDAVRALLITAANPGPN</sequence>
<dbReference type="AlphaFoldDB" id="A0A378TI75"/>
<proteinExistence type="predicted"/>
<evidence type="ECO:0000256" key="1">
    <source>
        <dbReference type="ARBA" id="ARBA00023125"/>
    </source>
</evidence>
<organism evidence="4 5">
    <name type="scientific">Mycolicibacterium tokaiense</name>
    <dbReference type="NCBI Taxonomy" id="39695"/>
    <lineage>
        <taxon>Bacteria</taxon>
        <taxon>Bacillati</taxon>
        <taxon>Actinomycetota</taxon>
        <taxon>Actinomycetes</taxon>
        <taxon>Mycobacteriales</taxon>
        <taxon>Mycobacteriaceae</taxon>
        <taxon>Mycolicibacterium</taxon>
    </lineage>
</organism>
<dbReference type="GO" id="GO:0003700">
    <property type="term" value="F:DNA-binding transcription factor activity"/>
    <property type="evidence" value="ECO:0007669"/>
    <property type="project" value="TreeGrafter"/>
</dbReference>
<dbReference type="EMBL" id="UGQT01000001">
    <property type="protein sequence ID" value="STZ60508.1"/>
    <property type="molecule type" value="Genomic_DNA"/>
</dbReference>
<dbReference type="GO" id="GO:0000976">
    <property type="term" value="F:transcription cis-regulatory region binding"/>
    <property type="evidence" value="ECO:0007669"/>
    <property type="project" value="TreeGrafter"/>
</dbReference>
<evidence type="ECO:0000313" key="5">
    <source>
        <dbReference type="Proteomes" id="UP000254978"/>
    </source>
</evidence>
<dbReference type="PROSITE" id="PS50977">
    <property type="entry name" value="HTH_TETR_2"/>
    <property type="match status" value="1"/>
</dbReference>
<name>A0A378TI75_9MYCO</name>
<feature type="DNA-binding region" description="H-T-H motif" evidence="2">
    <location>
        <begin position="36"/>
        <end position="55"/>
    </location>
</feature>
<dbReference type="InterPro" id="IPR050109">
    <property type="entry name" value="HTH-type_TetR-like_transc_reg"/>
</dbReference>
<dbReference type="OrthoDB" id="6929199at2"/>